<evidence type="ECO:0000313" key="2">
    <source>
        <dbReference type="Proteomes" id="UP000315295"/>
    </source>
</evidence>
<dbReference type="AlphaFoldDB" id="A0A540LWL9"/>
<keyword evidence="2" id="KW-1185">Reference proteome</keyword>
<name>A0A540LWL9_MALBA</name>
<protein>
    <recommendedName>
        <fullName evidence="3">F-box associated domain-containing protein</fullName>
    </recommendedName>
</protein>
<dbReference type="EMBL" id="VIEB01000439">
    <property type="protein sequence ID" value="TQD90887.1"/>
    <property type="molecule type" value="Genomic_DNA"/>
</dbReference>
<accession>A0A540LWL9</accession>
<dbReference type="PANTHER" id="PTHR48459:SF1">
    <property type="entry name" value="CUE DOMAIN-CONTAINING PROTEIN"/>
    <property type="match status" value="1"/>
</dbReference>
<dbReference type="PANTHER" id="PTHR48459">
    <property type="entry name" value="CUE DOMAIN-CONTAINING PROTEIN"/>
    <property type="match status" value="1"/>
</dbReference>
<comment type="caution">
    <text evidence="1">The sequence shown here is derived from an EMBL/GenBank/DDBJ whole genome shotgun (WGS) entry which is preliminary data.</text>
</comment>
<evidence type="ECO:0000313" key="1">
    <source>
        <dbReference type="EMBL" id="TQD90887.1"/>
    </source>
</evidence>
<sequence length="322" mass="37025">MNLVDIHGIWFGAPERSDWLSDTFEVICEVSKALQMCMQVLVICHPQPFLCQCPSKILRDMQNHLLLTTWDEPTRQQHFFSIKINQEGSPTLVTDLLKLPTPPSKNVERLYGALSINGFVGLYLSDTLFTIQTDHNHPVRIFKPCTRECIVFPHVHLRTAPSMLRTTLGSLPSRKSTSSWRRIEVDINDLRYDPLKCQFGRRTVFIHGAIHWMHDSTQNIIAVFDPEDERFRVIPFPKDYDYGIHGINDKQGNIFEMEGCLALIAMELVINMMREVEVQEKAVDIVQEEASRGGLDIMVKVELKRMLAHAKDANDMVVFCEM</sequence>
<dbReference type="Proteomes" id="UP000315295">
    <property type="component" value="Unassembled WGS sequence"/>
</dbReference>
<gene>
    <name evidence="1" type="ORF">C1H46_023566</name>
</gene>
<organism evidence="1 2">
    <name type="scientific">Malus baccata</name>
    <name type="common">Siberian crab apple</name>
    <name type="synonym">Pyrus baccata</name>
    <dbReference type="NCBI Taxonomy" id="106549"/>
    <lineage>
        <taxon>Eukaryota</taxon>
        <taxon>Viridiplantae</taxon>
        <taxon>Streptophyta</taxon>
        <taxon>Embryophyta</taxon>
        <taxon>Tracheophyta</taxon>
        <taxon>Spermatophyta</taxon>
        <taxon>Magnoliopsida</taxon>
        <taxon>eudicotyledons</taxon>
        <taxon>Gunneridae</taxon>
        <taxon>Pentapetalae</taxon>
        <taxon>rosids</taxon>
        <taxon>fabids</taxon>
        <taxon>Rosales</taxon>
        <taxon>Rosaceae</taxon>
        <taxon>Amygdaloideae</taxon>
        <taxon>Maleae</taxon>
        <taxon>Malus</taxon>
    </lineage>
</organism>
<evidence type="ECO:0008006" key="3">
    <source>
        <dbReference type="Google" id="ProtNLM"/>
    </source>
</evidence>
<reference evidence="1 2" key="1">
    <citation type="journal article" date="2019" name="G3 (Bethesda)">
        <title>Sequencing of a Wild Apple (Malus baccata) Genome Unravels the Differences Between Cultivated and Wild Apple Species Regarding Disease Resistance and Cold Tolerance.</title>
        <authorList>
            <person name="Chen X."/>
        </authorList>
    </citation>
    <scope>NUCLEOTIDE SEQUENCE [LARGE SCALE GENOMIC DNA]</scope>
    <source>
        <strain evidence="2">cv. Shandingzi</strain>
        <tissue evidence="1">Leaves</tissue>
    </source>
</reference>
<proteinExistence type="predicted"/>